<dbReference type="InterPro" id="IPR042070">
    <property type="entry name" value="PucR_C-HTH_sf"/>
</dbReference>
<evidence type="ECO:0000313" key="3">
    <source>
        <dbReference type="Proteomes" id="UP000266376"/>
    </source>
</evidence>
<name>A0A395XKE1_9FIRM</name>
<gene>
    <name evidence="2" type="ORF">DWV67_08490</name>
</gene>
<feature type="domain" description="PucR C-terminal helix-turn-helix" evidence="1">
    <location>
        <begin position="15"/>
        <end position="43"/>
    </location>
</feature>
<accession>A0A395XKE1</accession>
<comment type="caution">
    <text evidence="2">The sequence shown here is derived from an EMBL/GenBank/DDBJ whole genome shotgun (WGS) entry which is preliminary data.</text>
</comment>
<organism evidence="2 3">
    <name type="scientific">Dorea formicigenerans</name>
    <dbReference type="NCBI Taxonomy" id="39486"/>
    <lineage>
        <taxon>Bacteria</taxon>
        <taxon>Bacillati</taxon>
        <taxon>Bacillota</taxon>
        <taxon>Clostridia</taxon>
        <taxon>Lachnospirales</taxon>
        <taxon>Lachnospiraceae</taxon>
        <taxon>Dorea</taxon>
    </lineage>
</organism>
<proteinExistence type="predicted"/>
<dbReference type="Proteomes" id="UP000266376">
    <property type="component" value="Unassembled WGS sequence"/>
</dbReference>
<dbReference type="Pfam" id="PF13556">
    <property type="entry name" value="HTH_30"/>
    <property type="match status" value="1"/>
</dbReference>
<evidence type="ECO:0000259" key="1">
    <source>
        <dbReference type="Pfam" id="PF13556"/>
    </source>
</evidence>
<dbReference type="InterPro" id="IPR025736">
    <property type="entry name" value="PucR_C-HTH_dom"/>
</dbReference>
<reference evidence="2 3" key="1">
    <citation type="submission" date="2018-08" db="EMBL/GenBank/DDBJ databases">
        <title>A genome reference for cultivated species of the human gut microbiota.</title>
        <authorList>
            <person name="Zou Y."/>
            <person name="Xue W."/>
            <person name="Luo G."/>
        </authorList>
    </citation>
    <scope>NUCLEOTIDE SEQUENCE [LARGE SCALE GENOMIC DNA]</scope>
    <source>
        <strain evidence="2 3">AF12-11</strain>
    </source>
</reference>
<dbReference type="Gene3D" id="1.10.10.2840">
    <property type="entry name" value="PucR C-terminal helix-turn-helix domain"/>
    <property type="match status" value="1"/>
</dbReference>
<dbReference type="AlphaFoldDB" id="A0A395XKE1"/>
<protein>
    <submittedName>
        <fullName evidence="2">PucR family transcriptional regulator</fullName>
    </submittedName>
</protein>
<dbReference type="EMBL" id="QSAJ01000018">
    <property type="protein sequence ID" value="RGW53063.1"/>
    <property type="molecule type" value="Genomic_DNA"/>
</dbReference>
<sequence length="58" mass="7161">MEVQHERYRKCFIYHRNTLLKRITKIRELLHCDLDDMKELLPLCIEACAYELFYKEGK</sequence>
<evidence type="ECO:0000313" key="2">
    <source>
        <dbReference type="EMBL" id="RGW53063.1"/>
    </source>
</evidence>